<protein>
    <submittedName>
        <fullName evidence="1">Uncharacterized protein</fullName>
    </submittedName>
</protein>
<feature type="non-terminal residue" evidence="1">
    <location>
        <position position="242"/>
    </location>
</feature>
<dbReference type="OrthoDB" id="3204289at2759"/>
<evidence type="ECO:0000313" key="2">
    <source>
        <dbReference type="Proteomes" id="UP000027073"/>
    </source>
</evidence>
<dbReference type="Proteomes" id="UP000027073">
    <property type="component" value="Unassembled WGS sequence"/>
</dbReference>
<dbReference type="InParanoid" id="A0A067NW60"/>
<dbReference type="VEuPathDB" id="FungiDB:PLEOSDRAFT_1034989"/>
<reference evidence="2" key="1">
    <citation type="journal article" date="2014" name="Proc. Natl. Acad. Sci. U.S.A.">
        <title>Extensive sampling of basidiomycete genomes demonstrates inadequacy of the white-rot/brown-rot paradigm for wood decay fungi.</title>
        <authorList>
            <person name="Riley R."/>
            <person name="Salamov A.A."/>
            <person name="Brown D.W."/>
            <person name="Nagy L.G."/>
            <person name="Floudas D."/>
            <person name="Held B.W."/>
            <person name="Levasseur A."/>
            <person name="Lombard V."/>
            <person name="Morin E."/>
            <person name="Otillar R."/>
            <person name="Lindquist E.A."/>
            <person name="Sun H."/>
            <person name="LaButti K.M."/>
            <person name="Schmutz J."/>
            <person name="Jabbour D."/>
            <person name="Luo H."/>
            <person name="Baker S.E."/>
            <person name="Pisabarro A.G."/>
            <person name="Walton J.D."/>
            <person name="Blanchette R.A."/>
            <person name="Henrissat B."/>
            <person name="Martin F."/>
            <person name="Cullen D."/>
            <person name="Hibbett D.S."/>
            <person name="Grigoriev I.V."/>
        </authorList>
    </citation>
    <scope>NUCLEOTIDE SEQUENCE [LARGE SCALE GENOMIC DNA]</scope>
    <source>
        <strain evidence="2">PC15</strain>
    </source>
</reference>
<name>A0A067NW60_PLEO1</name>
<evidence type="ECO:0000313" key="1">
    <source>
        <dbReference type="EMBL" id="KDQ32303.1"/>
    </source>
</evidence>
<accession>A0A067NW60</accession>
<sequence>MLNRQHINSAHLHSFLVLLDGEDDASVRTLIDPADHQNVPRAVKLMIMISMISTLKDSTVRPIDEPVLNVLLALNDLISAFLEPFINPILSLSEQLTSLAKFAHLAFVHHRLHGTSFMTNQLYADLQGVVKTAFFCVAKQKVLDRSKSFYLYQQGSDRLEQTFGTIRSMTHDQNVDIVQLCERLSDCVDVDKIFTKHPDWKRAHRRLSYTGTEGVDHVNPAYFTGNLVVDDVLLSGVWRSGR</sequence>
<organism evidence="1 2">
    <name type="scientific">Pleurotus ostreatus (strain PC15)</name>
    <name type="common">Oyster mushroom</name>
    <dbReference type="NCBI Taxonomy" id="1137138"/>
    <lineage>
        <taxon>Eukaryota</taxon>
        <taxon>Fungi</taxon>
        <taxon>Dikarya</taxon>
        <taxon>Basidiomycota</taxon>
        <taxon>Agaricomycotina</taxon>
        <taxon>Agaricomycetes</taxon>
        <taxon>Agaricomycetidae</taxon>
        <taxon>Agaricales</taxon>
        <taxon>Pleurotineae</taxon>
        <taxon>Pleurotaceae</taxon>
        <taxon>Pleurotus</taxon>
    </lineage>
</organism>
<dbReference type="EMBL" id="KL198005">
    <property type="protein sequence ID" value="KDQ32303.1"/>
    <property type="molecule type" value="Genomic_DNA"/>
</dbReference>
<gene>
    <name evidence="1" type="ORF">PLEOSDRAFT_1034989</name>
</gene>
<dbReference type="HOGENOM" id="CLU_091937_0_0_1"/>
<dbReference type="AlphaFoldDB" id="A0A067NW60"/>
<proteinExistence type="predicted"/>